<accession>A0A9Q1HHQ2</accession>
<dbReference type="Proteomes" id="UP001152320">
    <property type="component" value="Chromosome 1"/>
</dbReference>
<dbReference type="EMBL" id="JAIZAY010000001">
    <property type="protein sequence ID" value="KAJ8050412.1"/>
    <property type="molecule type" value="Genomic_DNA"/>
</dbReference>
<proteinExistence type="predicted"/>
<name>A0A9Q1HHQ2_HOLLE</name>
<evidence type="ECO:0000313" key="1">
    <source>
        <dbReference type="EMBL" id="KAJ8050412.1"/>
    </source>
</evidence>
<reference evidence="1" key="1">
    <citation type="submission" date="2021-10" db="EMBL/GenBank/DDBJ databases">
        <title>Tropical sea cucumber genome reveals ecological adaptation and Cuvierian tubules defense mechanism.</title>
        <authorList>
            <person name="Chen T."/>
        </authorList>
    </citation>
    <scope>NUCLEOTIDE SEQUENCE</scope>
    <source>
        <strain evidence="1">Nanhai2018</strain>
        <tissue evidence="1">Muscle</tissue>
    </source>
</reference>
<dbReference type="AlphaFoldDB" id="A0A9Q1HHQ2"/>
<sequence length="57" mass="6638">MNYIHRVENILYFVEVSRNSDLVLNLKVGESLSKVFFAMYRENTSVSGHGTSQIRMR</sequence>
<organism evidence="1 2">
    <name type="scientific">Holothuria leucospilota</name>
    <name type="common">Black long sea cucumber</name>
    <name type="synonym">Mertensiothuria leucospilota</name>
    <dbReference type="NCBI Taxonomy" id="206669"/>
    <lineage>
        <taxon>Eukaryota</taxon>
        <taxon>Metazoa</taxon>
        <taxon>Echinodermata</taxon>
        <taxon>Eleutherozoa</taxon>
        <taxon>Echinozoa</taxon>
        <taxon>Holothuroidea</taxon>
        <taxon>Aspidochirotacea</taxon>
        <taxon>Aspidochirotida</taxon>
        <taxon>Holothuriidae</taxon>
        <taxon>Holothuria</taxon>
    </lineage>
</organism>
<gene>
    <name evidence="1" type="ORF">HOLleu_03610</name>
</gene>
<keyword evidence="2" id="KW-1185">Reference proteome</keyword>
<evidence type="ECO:0000313" key="2">
    <source>
        <dbReference type="Proteomes" id="UP001152320"/>
    </source>
</evidence>
<comment type="caution">
    <text evidence="1">The sequence shown here is derived from an EMBL/GenBank/DDBJ whole genome shotgun (WGS) entry which is preliminary data.</text>
</comment>
<protein>
    <submittedName>
        <fullName evidence="1">Uncharacterized protein</fullName>
    </submittedName>
</protein>